<dbReference type="PANTHER" id="PTHR12843">
    <property type="entry name" value="PROTEIN-LYSINE N-METHYLTRANSFERASE METTL10"/>
    <property type="match status" value="1"/>
</dbReference>
<dbReference type="GeneID" id="106806450"/>
<keyword evidence="1 5" id="KW-0963">Cytoplasm</keyword>
<dbReference type="CDD" id="cd02440">
    <property type="entry name" value="AdoMet_MTases"/>
    <property type="match status" value="1"/>
</dbReference>
<protein>
    <recommendedName>
        <fullName evidence="5">Protein-lysine N-methyltransferase LOC106806450</fullName>
        <ecNumber evidence="5">2.1.1.-</ecNumber>
    </recommendedName>
</protein>
<keyword evidence="4 5" id="KW-0949">S-adenosyl-L-methionine</keyword>
<comment type="similarity">
    <text evidence="5">Belongs to the class I-like SAM-binding methyltransferase superfamily. EFM4 family.</text>
</comment>
<dbReference type="SUPFAM" id="SSF53335">
    <property type="entry name" value="S-adenosyl-L-methionine-dependent methyltransferases"/>
    <property type="match status" value="1"/>
</dbReference>
<dbReference type="Proteomes" id="UP000695022">
    <property type="component" value="Unplaced"/>
</dbReference>
<organism evidence="7 8">
    <name type="scientific">Priapulus caudatus</name>
    <name type="common">Priapulid worm</name>
    <dbReference type="NCBI Taxonomy" id="37621"/>
    <lineage>
        <taxon>Eukaryota</taxon>
        <taxon>Metazoa</taxon>
        <taxon>Ecdysozoa</taxon>
        <taxon>Scalidophora</taxon>
        <taxon>Priapulida</taxon>
        <taxon>Priapulimorpha</taxon>
        <taxon>Priapulimorphida</taxon>
        <taxon>Priapulidae</taxon>
        <taxon>Priapulus</taxon>
    </lineage>
</organism>
<evidence type="ECO:0000256" key="1">
    <source>
        <dbReference type="ARBA" id="ARBA00022490"/>
    </source>
</evidence>
<dbReference type="Pfam" id="PF13847">
    <property type="entry name" value="Methyltransf_31"/>
    <property type="match status" value="1"/>
</dbReference>
<dbReference type="InterPro" id="IPR029063">
    <property type="entry name" value="SAM-dependent_MTases_sf"/>
</dbReference>
<name>A0ABM1DVA3_PRICU</name>
<keyword evidence="7" id="KW-1185">Reference proteome</keyword>
<dbReference type="RefSeq" id="XP_014663874.1">
    <property type="nucleotide sequence ID" value="XM_014808388.1"/>
</dbReference>
<comment type="function">
    <text evidence="5">S-adenosyl-L-methionine-dependent protein-lysine N-methyltransferase that methylates elongation factor 1-alpha.</text>
</comment>
<evidence type="ECO:0000313" key="8">
    <source>
        <dbReference type="RefSeq" id="XP_014663874.1"/>
    </source>
</evidence>
<evidence type="ECO:0000256" key="5">
    <source>
        <dbReference type="HAMAP-Rule" id="MF_03188"/>
    </source>
</evidence>
<dbReference type="EC" id="2.1.1.-" evidence="5"/>
<evidence type="ECO:0000256" key="3">
    <source>
        <dbReference type="ARBA" id="ARBA00022679"/>
    </source>
</evidence>
<keyword evidence="2 5" id="KW-0489">Methyltransferase</keyword>
<dbReference type="InterPro" id="IPR026635">
    <property type="entry name" value="Efm4/METTL10"/>
</dbReference>
<reference evidence="8" key="1">
    <citation type="submission" date="2025-08" db="UniProtKB">
        <authorList>
            <consortium name="RefSeq"/>
        </authorList>
    </citation>
    <scope>IDENTIFICATION</scope>
</reference>
<evidence type="ECO:0000313" key="7">
    <source>
        <dbReference type="Proteomes" id="UP000695022"/>
    </source>
</evidence>
<accession>A0ABM1DVA3</accession>
<evidence type="ECO:0000256" key="4">
    <source>
        <dbReference type="ARBA" id="ARBA00022691"/>
    </source>
</evidence>
<comment type="subcellular location">
    <subcellularLocation>
        <location evidence="5">Cytoplasm</location>
    </subcellularLocation>
</comment>
<feature type="domain" description="Methyltransferase" evidence="6">
    <location>
        <begin position="80"/>
        <end position="211"/>
    </location>
</feature>
<evidence type="ECO:0000259" key="6">
    <source>
        <dbReference type="Pfam" id="PF13847"/>
    </source>
</evidence>
<proteinExistence type="inferred from homology"/>
<dbReference type="Gene3D" id="3.40.50.150">
    <property type="entry name" value="Vaccinia Virus protein VP39"/>
    <property type="match status" value="1"/>
</dbReference>
<evidence type="ECO:0000256" key="2">
    <source>
        <dbReference type="ARBA" id="ARBA00022603"/>
    </source>
</evidence>
<dbReference type="InterPro" id="IPR025714">
    <property type="entry name" value="Methyltranfer_dom"/>
</dbReference>
<gene>
    <name evidence="8" type="primary">LOC106806450</name>
</gene>
<dbReference type="HAMAP" id="MF_03188">
    <property type="entry name" value="Methyltr_EFM4"/>
    <property type="match status" value="1"/>
</dbReference>
<dbReference type="PANTHER" id="PTHR12843:SF5">
    <property type="entry name" value="EEF1A LYSINE METHYLTRANSFERASE 2"/>
    <property type="match status" value="1"/>
</dbReference>
<sequence length="239" mass="26958">MRKNYVHVKVTDSCDCKPKNASDFGTSKLGTKQYWDNVYNRESINFKDFGDTGDVWYGEGSMERVLDWIEENCIAIEQPSIIDLGSGNGILLLELSKRGYDDLTGIDYSEGAVELARNIAKQEHQTSIKFEVADILCDPVVSASLQRQYNVCIDKGTYDAMSLCPDEPRLKRLLFKRVVLRLLTERGLFVITSCNWTKEELLTHFQPELTLHKEIHTPSFQFGGSSGSTVVSLVFAKKG</sequence>
<keyword evidence="3 5" id="KW-0808">Transferase</keyword>